<evidence type="ECO:0000313" key="1">
    <source>
        <dbReference type="EMBL" id="THU96897.1"/>
    </source>
</evidence>
<protein>
    <recommendedName>
        <fullName evidence="3">Nucleoside 2-deoxyribosyltransferase domain-containing protein</fullName>
    </recommendedName>
</protein>
<accession>A0A4S8M420</accession>
<proteinExistence type="predicted"/>
<reference evidence="1 2" key="1">
    <citation type="journal article" date="2019" name="Nat. Ecol. Evol.">
        <title>Megaphylogeny resolves global patterns of mushroom evolution.</title>
        <authorList>
            <person name="Varga T."/>
            <person name="Krizsan K."/>
            <person name="Foldi C."/>
            <person name="Dima B."/>
            <person name="Sanchez-Garcia M."/>
            <person name="Sanchez-Ramirez S."/>
            <person name="Szollosi G.J."/>
            <person name="Szarkandi J.G."/>
            <person name="Papp V."/>
            <person name="Albert L."/>
            <person name="Andreopoulos W."/>
            <person name="Angelini C."/>
            <person name="Antonin V."/>
            <person name="Barry K.W."/>
            <person name="Bougher N.L."/>
            <person name="Buchanan P."/>
            <person name="Buyck B."/>
            <person name="Bense V."/>
            <person name="Catcheside P."/>
            <person name="Chovatia M."/>
            <person name="Cooper J."/>
            <person name="Damon W."/>
            <person name="Desjardin D."/>
            <person name="Finy P."/>
            <person name="Geml J."/>
            <person name="Haridas S."/>
            <person name="Hughes K."/>
            <person name="Justo A."/>
            <person name="Karasinski D."/>
            <person name="Kautmanova I."/>
            <person name="Kiss B."/>
            <person name="Kocsube S."/>
            <person name="Kotiranta H."/>
            <person name="LaButti K.M."/>
            <person name="Lechner B.E."/>
            <person name="Liimatainen K."/>
            <person name="Lipzen A."/>
            <person name="Lukacs Z."/>
            <person name="Mihaltcheva S."/>
            <person name="Morgado L.N."/>
            <person name="Niskanen T."/>
            <person name="Noordeloos M.E."/>
            <person name="Ohm R.A."/>
            <person name="Ortiz-Santana B."/>
            <person name="Ovrebo C."/>
            <person name="Racz N."/>
            <person name="Riley R."/>
            <person name="Savchenko A."/>
            <person name="Shiryaev A."/>
            <person name="Soop K."/>
            <person name="Spirin V."/>
            <person name="Szebenyi C."/>
            <person name="Tomsovsky M."/>
            <person name="Tulloss R.E."/>
            <person name="Uehling J."/>
            <person name="Grigoriev I.V."/>
            <person name="Vagvolgyi C."/>
            <person name="Papp T."/>
            <person name="Martin F.M."/>
            <person name="Miettinen O."/>
            <person name="Hibbett D.S."/>
            <person name="Nagy L.G."/>
        </authorList>
    </citation>
    <scope>NUCLEOTIDE SEQUENCE [LARGE SCALE GENOMIC DNA]</scope>
    <source>
        <strain evidence="1 2">CBS 962.96</strain>
    </source>
</reference>
<name>A0A4S8M420_DENBC</name>
<dbReference type="Pfam" id="PF15891">
    <property type="entry name" value="Nuc_deoxyri_tr2"/>
    <property type="match status" value="1"/>
</dbReference>
<keyword evidence="2" id="KW-1185">Reference proteome</keyword>
<dbReference type="InterPro" id="IPR039470">
    <property type="entry name" value="Nuc_deoxyri_tr2"/>
</dbReference>
<evidence type="ECO:0000313" key="2">
    <source>
        <dbReference type="Proteomes" id="UP000297245"/>
    </source>
</evidence>
<dbReference type="AlphaFoldDB" id="A0A4S8M420"/>
<evidence type="ECO:0008006" key="3">
    <source>
        <dbReference type="Google" id="ProtNLM"/>
    </source>
</evidence>
<organism evidence="1 2">
    <name type="scientific">Dendrothele bispora (strain CBS 962.96)</name>
    <dbReference type="NCBI Taxonomy" id="1314807"/>
    <lineage>
        <taxon>Eukaryota</taxon>
        <taxon>Fungi</taxon>
        <taxon>Dikarya</taxon>
        <taxon>Basidiomycota</taxon>
        <taxon>Agaricomycotina</taxon>
        <taxon>Agaricomycetes</taxon>
        <taxon>Agaricomycetidae</taxon>
        <taxon>Agaricales</taxon>
        <taxon>Agaricales incertae sedis</taxon>
        <taxon>Dendrothele</taxon>
    </lineage>
</organism>
<gene>
    <name evidence="1" type="ORF">K435DRAFT_778354</name>
</gene>
<dbReference type="Proteomes" id="UP000297245">
    <property type="component" value="Unassembled WGS sequence"/>
</dbReference>
<dbReference type="Gene3D" id="3.40.50.450">
    <property type="match status" value="1"/>
</dbReference>
<sequence length="164" mass="18226">MSSTTVTVCKPPQKLVIPGRSIFLAGSIEMGKAEDWQAQLTSILSKRQLSHPLTILNPRRDSWDPSWVQDITNDQFREQVEWELEGQDKADVIAMFLHPETKAPISLLELGLAAASHGSGKMVVCCPEGFYRRGNVQVVCKRYGITMVGCLEDLVEEVVGRLEA</sequence>
<dbReference type="OrthoDB" id="2893324at2759"/>
<dbReference type="EMBL" id="ML179167">
    <property type="protein sequence ID" value="THU96897.1"/>
    <property type="molecule type" value="Genomic_DNA"/>
</dbReference>